<dbReference type="AlphaFoldDB" id="A0A6M0IRD7"/>
<dbReference type="Gene3D" id="3.10.50.40">
    <property type="match status" value="1"/>
</dbReference>
<dbReference type="EMBL" id="JAAGNZ010000011">
    <property type="protein sequence ID" value="NEU70878.1"/>
    <property type="molecule type" value="Genomic_DNA"/>
</dbReference>
<keyword evidence="4 6" id="KW-0697">Rotamase</keyword>
<dbReference type="EC" id="5.2.1.8" evidence="2"/>
<dbReference type="PANTHER" id="PTHR47245">
    <property type="entry name" value="PEPTIDYLPROLYL ISOMERASE"/>
    <property type="match status" value="1"/>
</dbReference>
<protein>
    <recommendedName>
        <fullName evidence="2">peptidylprolyl isomerase</fullName>
        <ecNumber evidence="2">5.2.1.8</ecNumber>
    </recommendedName>
</protein>
<evidence type="ECO:0000313" key="8">
    <source>
        <dbReference type="EMBL" id="NEU70878.1"/>
    </source>
</evidence>
<dbReference type="PROSITE" id="PS01096">
    <property type="entry name" value="PPIC_PPIASE_1"/>
    <property type="match status" value="1"/>
</dbReference>
<keyword evidence="3" id="KW-0732">Signal</keyword>
<keyword evidence="9" id="KW-1185">Reference proteome</keyword>
<evidence type="ECO:0000256" key="5">
    <source>
        <dbReference type="ARBA" id="ARBA00023235"/>
    </source>
</evidence>
<evidence type="ECO:0000259" key="7">
    <source>
        <dbReference type="PROSITE" id="PS50198"/>
    </source>
</evidence>
<evidence type="ECO:0000256" key="3">
    <source>
        <dbReference type="ARBA" id="ARBA00022729"/>
    </source>
</evidence>
<proteinExistence type="predicted"/>
<sequence length="133" mass="15371">MKLYLLSLILFVLETSRSLYGQTLLETNNKTHYTNQAANKEISRLYRKLKAGYDFDKLAQEYSQDYGSFTVGGKLGWQKPNQFVPEFNQMISQMSKNQLSKPFKTGFGYHIVQLLDKKPGEVLTRHILLKVDS</sequence>
<keyword evidence="5 6" id="KW-0413">Isomerase</keyword>
<comment type="caution">
    <text evidence="8">The sequence shown here is derived from an EMBL/GenBank/DDBJ whole genome shotgun (WGS) entry which is preliminary data.</text>
</comment>
<dbReference type="InterPro" id="IPR023058">
    <property type="entry name" value="PPIase_PpiC_CS"/>
</dbReference>
<comment type="catalytic activity">
    <reaction evidence="1">
        <text>[protein]-peptidylproline (omega=180) = [protein]-peptidylproline (omega=0)</text>
        <dbReference type="Rhea" id="RHEA:16237"/>
        <dbReference type="Rhea" id="RHEA-COMP:10747"/>
        <dbReference type="Rhea" id="RHEA-COMP:10748"/>
        <dbReference type="ChEBI" id="CHEBI:83833"/>
        <dbReference type="ChEBI" id="CHEBI:83834"/>
        <dbReference type="EC" id="5.2.1.8"/>
    </reaction>
</comment>
<accession>A0A6M0IRD7</accession>
<dbReference type="PROSITE" id="PS50198">
    <property type="entry name" value="PPIC_PPIASE_2"/>
    <property type="match status" value="1"/>
</dbReference>
<dbReference type="InterPro" id="IPR050245">
    <property type="entry name" value="PrsA_foldase"/>
</dbReference>
<dbReference type="PANTHER" id="PTHR47245:SF1">
    <property type="entry name" value="FOLDASE PROTEIN PRSA"/>
    <property type="match status" value="1"/>
</dbReference>
<name>A0A6M0IRD7_9BACT</name>
<dbReference type="GO" id="GO:0003755">
    <property type="term" value="F:peptidyl-prolyl cis-trans isomerase activity"/>
    <property type="evidence" value="ECO:0007669"/>
    <property type="project" value="UniProtKB-KW"/>
</dbReference>
<organism evidence="8 9">
    <name type="scientific">Spirosoma agri</name>
    <dbReference type="NCBI Taxonomy" id="1987381"/>
    <lineage>
        <taxon>Bacteria</taxon>
        <taxon>Pseudomonadati</taxon>
        <taxon>Bacteroidota</taxon>
        <taxon>Cytophagia</taxon>
        <taxon>Cytophagales</taxon>
        <taxon>Cytophagaceae</taxon>
        <taxon>Spirosoma</taxon>
    </lineage>
</organism>
<evidence type="ECO:0000256" key="1">
    <source>
        <dbReference type="ARBA" id="ARBA00000971"/>
    </source>
</evidence>
<reference evidence="8 9" key="1">
    <citation type="submission" date="2020-02" db="EMBL/GenBank/DDBJ databases">
        <title>Draft genome sequence of two Spirosoma agri KCTC 52727 and Spirosoma terrae KCTC 52035.</title>
        <authorList>
            <person name="Rojas J."/>
            <person name="Ambika Manirajan B."/>
            <person name="Ratering S."/>
            <person name="Suarez C."/>
            <person name="Schnell S."/>
        </authorList>
    </citation>
    <scope>NUCLEOTIDE SEQUENCE [LARGE SCALE GENOMIC DNA]</scope>
    <source>
        <strain evidence="8 9">KCTC 52727</strain>
    </source>
</reference>
<dbReference type="Pfam" id="PF00639">
    <property type="entry name" value="Rotamase"/>
    <property type="match status" value="1"/>
</dbReference>
<dbReference type="SUPFAM" id="SSF54534">
    <property type="entry name" value="FKBP-like"/>
    <property type="match status" value="1"/>
</dbReference>
<dbReference type="RefSeq" id="WP_164044192.1">
    <property type="nucleotide sequence ID" value="NZ_JAAGNZ010000011.1"/>
</dbReference>
<gene>
    <name evidence="8" type="ORF">GK091_28700</name>
</gene>
<evidence type="ECO:0000313" key="9">
    <source>
        <dbReference type="Proteomes" id="UP000477386"/>
    </source>
</evidence>
<dbReference type="Proteomes" id="UP000477386">
    <property type="component" value="Unassembled WGS sequence"/>
</dbReference>
<evidence type="ECO:0000256" key="4">
    <source>
        <dbReference type="ARBA" id="ARBA00023110"/>
    </source>
</evidence>
<evidence type="ECO:0000256" key="2">
    <source>
        <dbReference type="ARBA" id="ARBA00013194"/>
    </source>
</evidence>
<dbReference type="InterPro" id="IPR046357">
    <property type="entry name" value="PPIase_dom_sf"/>
</dbReference>
<evidence type="ECO:0000256" key="6">
    <source>
        <dbReference type="PROSITE-ProRule" id="PRU00278"/>
    </source>
</evidence>
<dbReference type="InterPro" id="IPR000297">
    <property type="entry name" value="PPIase_PpiC"/>
</dbReference>
<feature type="domain" description="PpiC" evidence="7">
    <location>
        <begin position="15"/>
        <end position="116"/>
    </location>
</feature>